<evidence type="ECO:0000256" key="3">
    <source>
        <dbReference type="ARBA" id="ARBA00022679"/>
    </source>
</evidence>
<dbReference type="Pfam" id="PF04563">
    <property type="entry name" value="RNA_pol_Rpb2_1"/>
    <property type="match status" value="1"/>
</dbReference>
<gene>
    <name evidence="7" type="ORF">g.1085</name>
</gene>
<feature type="domain" description="RNA polymerase beta subunit protrusion" evidence="6">
    <location>
        <begin position="25"/>
        <end position="148"/>
    </location>
</feature>
<proteinExistence type="predicted"/>
<keyword evidence="5" id="KW-0804">Transcription</keyword>
<name>A0A1B6DRW6_9HEMI</name>
<accession>A0A1B6DRW6</accession>
<sequence length="157" mass="18359">MNIKKEIKKINFASVKTKLKYTDFLEIQLKSFNNFLKIDSNFENRKNEGLYKAFIENFPISDAKNKFILEFIDYIIDPPRYSLEECLKRGLTYSVSIKARLKLYCTKSEIKNFETIYQDVYLGTCPYMTPSGSFIFNGSERVVVSQLQRSPGVDKEK</sequence>
<evidence type="ECO:0000259" key="6">
    <source>
        <dbReference type="Pfam" id="PF04563"/>
    </source>
</evidence>
<reference evidence="7" key="1">
    <citation type="submission" date="2015-12" db="EMBL/GenBank/DDBJ databases">
        <title>De novo transcriptome assembly of four potential Pierce s Disease insect vectors from Arizona vineyards.</title>
        <authorList>
            <person name="Tassone E.E."/>
        </authorList>
    </citation>
    <scope>NUCLEOTIDE SEQUENCE</scope>
</reference>
<evidence type="ECO:0000256" key="5">
    <source>
        <dbReference type="ARBA" id="ARBA00023163"/>
    </source>
</evidence>
<organism evidence="7">
    <name type="scientific">Clastoptera arizonana</name>
    <name type="common">Arizona spittle bug</name>
    <dbReference type="NCBI Taxonomy" id="38151"/>
    <lineage>
        <taxon>Eukaryota</taxon>
        <taxon>Metazoa</taxon>
        <taxon>Ecdysozoa</taxon>
        <taxon>Arthropoda</taxon>
        <taxon>Hexapoda</taxon>
        <taxon>Insecta</taxon>
        <taxon>Pterygota</taxon>
        <taxon>Neoptera</taxon>
        <taxon>Paraneoptera</taxon>
        <taxon>Hemiptera</taxon>
        <taxon>Auchenorrhyncha</taxon>
        <taxon>Cercopoidea</taxon>
        <taxon>Clastopteridae</taxon>
        <taxon>Clastoptera</taxon>
    </lineage>
</organism>
<dbReference type="Gene3D" id="3.90.1100.10">
    <property type="match status" value="1"/>
</dbReference>
<keyword evidence="2" id="KW-0240">DNA-directed RNA polymerase</keyword>
<keyword evidence="4" id="KW-0548">Nucleotidyltransferase</keyword>
<evidence type="ECO:0000256" key="4">
    <source>
        <dbReference type="ARBA" id="ARBA00022695"/>
    </source>
</evidence>
<evidence type="ECO:0000256" key="2">
    <source>
        <dbReference type="ARBA" id="ARBA00022478"/>
    </source>
</evidence>
<dbReference type="GO" id="GO:0003677">
    <property type="term" value="F:DNA binding"/>
    <property type="evidence" value="ECO:0007669"/>
    <property type="project" value="InterPro"/>
</dbReference>
<dbReference type="EMBL" id="GEDC01008880">
    <property type="protein sequence ID" value="JAS28418.1"/>
    <property type="molecule type" value="Transcribed_RNA"/>
</dbReference>
<dbReference type="SUPFAM" id="SSF64484">
    <property type="entry name" value="beta and beta-prime subunits of DNA dependent RNA-polymerase"/>
    <property type="match status" value="1"/>
</dbReference>
<dbReference type="GO" id="GO:0000428">
    <property type="term" value="C:DNA-directed RNA polymerase complex"/>
    <property type="evidence" value="ECO:0007669"/>
    <property type="project" value="UniProtKB-KW"/>
</dbReference>
<dbReference type="EC" id="2.7.7.6" evidence="1"/>
<protein>
    <recommendedName>
        <fullName evidence="1">DNA-directed RNA polymerase</fullName>
        <ecNumber evidence="1">2.7.7.6</ecNumber>
    </recommendedName>
</protein>
<keyword evidence="3" id="KW-0808">Transferase</keyword>
<dbReference type="InterPro" id="IPR007644">
    <property type="entry name" value="RNA_pol_bsu_protrusion"/>
</dbReference>
<evidence type="ECO:0000313" key="7">
    <source>
        <dbReference type="EMBL" id="JAS28418.1"/>
    </source>
</evidence>
<dbReference type="GO" id="GO:0006351">
    <property type="term" value="P:DNA-templated transcription"/>
    <property type="evidence" value="ECO:0007669"/>
    <property type="project" value="InterPro"/>
</dbReference>
<dbReference type="GO" id="GO:0003899">
    <property type="term" value="F:DNA-directed RNA polymerase activity"/>
    <property type="evidence" value="ECO:0007669"/>
    <property type="project" value="UniProtKB-EC"/>
</dbReference>
<dbReference type="AlphaFoldDB" id="A0A1B6DRW6"/>
<evidence type="ECO:0000256" key="1">
    <source>
        <dbReference type="ARBA" id="ARBA00012418"/>
    </source>
</evidence>